<keyword evidence="7" id="KW-1185">Reference proteome</keyword>
<dbReference type="PANTHER" id="PTHR40088">
    <property type="entry name" value="PECTATE LYASE (EUROFUNG)"/>
    <property type="match status" value="1"/>
</dbReference>
<evidence type="ECO:0000256" key="3">
    <source>
        <dbReference type="ARBA" id="ARBA00022729"/>
    </source>
</evidence>
<evidence type="ECO:0000313" key="6">
    <source>
        <dbReference type="EMBL" id="SDB06957.1"/>
    </source>
</evidence>
<protein>
    <submittedName>
        <fullName evidence="6">Right handed beta helix region</fullName>
    </submittedName>
</protein>
<evidence type="ECO:0000313" key="7">
    <source>
        <dbReference type="Proteomes" id="UP000199228"/>
    </source>
</evidence>
<dbReference type="InterPro" id="IPR006626">
    <property type="entry name" value="PbH1"/>
</dbReference>
<evidence type="ECO:0000256" key="4">
    <source>
        <dbReference type="SAM" id="SignalP"/>
    </source>
</evidence>
<dbReference type="PANTHER" id="PTHR40088:SF2">
    <property type="entry name" value="SECRETED SUGAR HYDROLASE"/>
    <property type="match status" value="1"/>
</dbReference>
<dbReference type="OrthoDB" id="9795486at2"/>
<feature type="chain" id="PRO_5039449175" evidence="4">
    <location>
        <begin position="33"/>
        <end position="444"/>
    </location>
</feature>
<dbReference type="GO" id="GO:0016837">
    <property type="term" value="F:carbon-oxygen lyase activity, acting on polysaccharides"/>
    <property type="evidence" value="ECO:0007669"/>
    <property type="project" value="TreeGrafter"/>
</dbReference>
<feature type="domain" description="Right handed beta helix" evidence="5">
    <location>
        <begin position="258"/>
        <end position="413"/>
    </location>
</feature>
<evidence type="ECO:0000256" key="2">
    <source>
        <dbReference type="ARBA" id="ARBA00022525"/>
    </source>
</evidence>
<dbReference type="InterPro" id="IPR052052">
    <property type="entry name" value="Polysaccharide_Lyase_9"/>
</dbReference>
<dbReference type="InterPro" id="IPR012334">
    <property type="entry name" value="Pectin_lyas_fold"/>
</dbReference>
<dbReference type="EMBL" id="FMXR01000005">
    <property type="protein sequence ID" value="SDB06957.1"/>
    <property type="molecule type" value="Genomic_DNA"/>
</dbReference>
<dbReference type="Pfam" id="PF13229">
    <property type="entry name" value="Beta_helix"/>
    <property type="match status" value="1"/>
</dbReference>
<reference evidence="6 7" key="1">
    <citation type="submission" date="2016-10" db="EMBL/GenBank/DDBJ databases">
        <authorList>
            <person name="de Groot N.N."/>
        </authorList>
    </citation>
    <scope>NUCLEOTIDE SEQUENCE [LARGE SCALE GENOMIC DNA]</scope>
    <source>
        <strain evidence="6 7">DSM 3217</strain>
    </source>
</reference>
<organism evidence="6 7">
    <name type="scientific">Eubacterium oxidoreducens</name>
    <dbReference type="NCBI Taxonomy" id="1732"/>
    <lineage>
        <taxon>Bacteria</taxon>
        <taxon>Bacillati</taxon>
        <taxon>Bacillota</taxon>
        <taxon>Clostridia</taxon>
        <taxon>Eubacteriales</taxon>
        <taxon>Eubacteriaceae</taxon>
        <taxon>Eubacterium</taxon>
    </lineage>
</organism>
<dbReference type="STRING" id="1732.SAMN02910417_00501"/>
<accession>A0A1G6AEW1</accession>
<gene>
    <name evidence="6" type="ORF">SAMN02910417_00501</name>
</gene>
<keyword evidence="3 4" id="KW-0732">Signal</keyword>
<dbReference type="Proteomes" id="UP000199228">
    <property type="component" value="Unassembled WGS sequence"/>
</dbReference>
<evidence type="ECO:0000259" key="5">
    <source>
        <dbReference type="Pfam" id="PF13229"/>
    </source>
</evidence>
<dbReference type="Gene3D" id="2.160.20.10">
    <property type="entry name" value="Single-stranded right-handed beta-helix, Pectin lyase-like"/>
    <property type="match status" value="1"/>
</dbReference>
<dbReference type="RefSeq" id="WP_090171852.1">
    <property type="nucleotide sequence ID" value="NZ_FMXR01000005.1"/>
</dbReference>
<sequence>MIVTNKKWIFYGLVCALAMLCIFLLNKPQVTAQAATTYYVSTSGDNRQSGSKAHPFQTIQYGISQLSAGDTLLIKGGTYYETLKVPKKIHGKKNARITIANAPGERAIISGKNASSYESGPTLLSLNGTSYITIRGLEFTDASGQNACGIYIAAGTHHFKIAKNRIHDIIVQDPTTKDRCANGILLFGDSAKYSIHDGTISANTLYRCTTGWAECLSVTGNVKKITIHKNTLRNIGNIGIDLSGNYGYCKKASLDFPRNCKITANKVYRCISPNATSYGIYIDGGQKILIKNNVVKGCQGGIEIGAEQKPTKEKYSTSHITVTGNKLSGNLEAAMAIGGYEKKLGWVTQVSITKNICKNNGTNDTIVALSKCKNITFTQNTFYNKTGSAAIFYNEMSRAYTKNLTFSQNKYGNKQCYFVLHNKEYTSFAKWKKATKDKNSKVVK</sequence>
<dbReference type="InterPro" id="IPR039448">
    <property type="entry name" value="Beta_helix"/>
</dbReference>
<dbReference type="InterPro" id="IPR011050">
    <property type="entry name" value="Pectin_lyase_fold/virulence"/>
</dbReference>
<proteinExistence type="predicted"/>
<dbReference type="GO" id="GO:0005576">
    <property type="term" value="C:extracellular region"/>
    <property type="evidence" value="ECO:0007669"/>
    <property type="project" value="UniProtKB-SubCell"/>
</dbReference>
<comment type="subcellular location">
    <subcellularLocation>
        <location evidence="1">Secreted</location>
    </subcellularLocation>
</comment>
<evidence type="ECO:0000256" key="1">
    <source>
        <dbReference type="ARBA" id="ARBA00004613"/>
    </source>
</evidence>
<dbReference type="AlphaFoldDB" id="A0A1G6AEW1"/>
<dbReference type="SMART" id="SM00710">
    <property type="entry name" value="PbH1"/>
    <property type="match status" value="8"/>
</dbReference>
<feature type="signal peptide" evidence="4">
    <location>
        <begin position="1"/>
        <end position="32"/>
    </location>
</feature>
<name>A0A1G6AEW1_EUBOX</name>
<dbReference type="SUPFAM" id="SSF51126">
    <property type="entry name" value="Pectin lyase-like"/>
    <property type="match status" value="1"/>
</dbReference>
<keyword evidence="2" id="KW-0964">Secreted</keyword>